<protein>
    <recommendedName>
        <fullName evidence="1">Cyclic nucleotide-binding domain-containing protein</fullName>
    </recommendedName>
</protein>
<dbReference type="EMBL" id="AUXT01000216">
    <property type="protein sequence ID" value="KZN41479.1"/>
    <property type="molecule type" value="Genomic_DNA"/>
</dbReference>
<reference evidence="2 3" key="1">
    <citation type="submission" date="2013-07" db="EMBL/GenBank/DDBJ databases">
        <title>Comparative Genomic and Metabolomic Analysis of Twelve Strains of Pseudoalteromonas luteoviolacea.</title>
        <authorList>
            <person name="Vynne N.G."/>
            <person name="Mansson M."/>
            <person name="Gram L."/>
        </authorList>
    </citation>
    <scope>NUCLEOTIDE SEQUENCE [LARGE SCALE GENOMIC DNA]</scope>
    <source>
        <strain evidence="2 3">NCIMB 1942</strain>
    </source>
</reference>
<dbReference type="SUPFAM" id="SSF51206">
    <property type="entry name" value="cAMP-binding domain-like"/>
    <property type="match status" value="1"/>
</dbReference>
<dbReference type="AlphaFoldDB" id="A0A162A1K5"/>
<organism evidence="2 3">
    <name type="scientific">Pseudoalteromonas luteoviolacea NCIMB 1942</name>
    <dbReference type="NCBI Taxonomy" id="1365253"/>
    <lineage>
        <taxon>Bacteria</taxon>
        <taxon>Pseudomonadati</taxon>
        <taxon>Pseudomonadota</taxon>
        <taxon>Gammaproteobacteria</taxon>
        <taxon>Alteromonadales</taxon>
        <taxon>Pseudoalteromonadaceae</taxon>
        <taxon>Pseudoalteromonas</taxon>
    </lineage>
</organism>
<gene>
    <name evidence="2" type="ORF">N482_04020</name>
</gene>
<accession>A0A162A1K5</accession>
<evidence type="ECO:0000313" key="2">
    <source>
        <dbReference type="EMBL" id="KZN41479.1"/>
    </source>
</evidence>
<comment type="caution">
    <text evidence="2">The sequence shown here is derived from an EMBL/GenBank/DDBJ whole genome shotgun (WGS) entry which is preliminary data.</text>
</comment>
<dbReference type="CDD" id="cd00038">
    <property type="entry name" value="CAP_ED"/>
    <property type="match status" value="1"/>
</dbReference>
<dbReference type="Gene3D" id="2.60.120.10">
    <property type="entry name" value="Jelly Rolls"/>
    <property type="match status" value="1"/>
</dbReference>
<evidence type="ECO:0000313" key="3">
    <source>
        <dbReference type="Proteomes" id="UP000076587"/>
    </source>
</evidence>
<dbReference type="Pfam" id="PF00027">
    <property type="entry name" value="cNMP_binding"/>
    <property type="match status" value="1"/>
</dbReference>
<evidence type="ECO:0000259" key="1">
    <source>
        <dbReference type="PROSITE" id="PS50042"/>
    </source>
</evidence>
<proteinExistence type="predicted"/>
<dbReference type="InterPro" id="IPR014710">
    <property type="entry name" value="RmlC-like_jellyroll"/>
</dbReference>
<dbReference type="PROSITE" id="PS00888">
    <property type="entry name" value="CNMP_BINDING_1"/>
    <property type="match status" value="1"/>
</dbReference>
<dbReference type="InterPro" id="IPR018490">
    <property type="entry name" value="cNMP-bd_dom_sf"/>
</dbReference>
<dbReference type="PATRIC" id="fig|1365253.3.peg.5015"/>
<dbReference type="Proteomes" id="UP000076587">
    <property type="component" value="Unassembled WGS sequence"/>
</dbReference>
<feature type="domain" description="Cyclic nucleotide-binding" evidence="1">
    <location>
        <begin position="36"/>
        <end position="121"/>
    </location>
</feature>
<dbReference type="OrthoDB" id="9798104at2"/>
<dbReference type="InterPro" id="IPR000595">
    <property type="entry name" value="cNMP-bd_dom"/>
</dbReference>
<sequence length="197" mass="22446">MNIQHQLEDFVAFFSSEHKPLSVTDFNKYGLQGKLRHYQQGALLISQGNLAPSLFFITQGDVRYFNVSANGKEFTQSFACAPSIAGSTRAMTRNTPALFSIEALDEVICLEFEWHSFFNTMKLQPGFLEAYTQLLENLFIKKEEREHAFAYLSAEQRYLDFLTNNPELSGNVPLKMIASHIGITPIALSRIRRKLEL</sequence>
<dbReference type="RefSeq" id="WP_063379249.1">
    <property type="nucleotide sequence ID" value="NZ_AUXT01000216.1"/>
</dbReference>
<name>A0A162A1K5_9GAMM</name>
<dbReference type="InterPro" id="IPR018488">
    <property type="entry name" value="cNMP-bd_CS"/>
</dbReference>
<dbReference type="PROSITE" id="PS50042">
    <property type="entry name" value="CNMP_BINDING_3"/>
    <property type="match status" value="1"/>
</dbReference>